<comment type="subcellular location">
    <subcellularLocation>
        <location evidence="4">Cytoplasm</location>
    </subcellularLocation>
</comment>
<comment type="cofactor">
    <cofactor evidence="4">
        <name>Zn(2+)</name>
        <dbReference type="ChEBI" id="CHEBI:29105"/>
    </cofactor>
    <text evidence="4">Binds 1 zinc ion per subunit.</text>
</comment>
<dbReference type="Gene3D" id="3.30.1600.10">
    <property type="entry name" value="SIR2/SIRT2 'Small Domain"/>
    <property type="match status" value="1"/>
</dbReference>
<reference evidence="7 8" key="1">
    <citation type="submission" date="2024-03" db="EMBL/GenBank/DDBJ databases">
        <title>Human intestinal bacterial collection.</title>
        <authorList>
            <person name="Pauvert C."/>
            <person name="Hitch T.C.A."/>
            <person name="Clavel T."/>
        </authorList>
    </citation>
    <scope>NUCLEOTIDE SEQUENCE [LARGE SCALE GENOMIC DNA]</scope>
    <source>
        <strain evidence="7 8">CLA-AA-H95</strain>
    </source>
</reference>
<dbReference type="InterPro" id="IPR026590">
    <property type="entry name" value="Ssirtuin_cat_dom"/>
</dbReference>
<feature type="binding site" evidence="4">
    <location>
        <position position="191"/>
    </location>
    <ligand>
        <name>NAD(+)</name>
        <dbReference type="ChEBI" id="CHEBI:57540"/>
    </ligand>
</feature>
<feature type="active site" description="Proton acceptor" evidence="4 5">
    <location>
        <position position="121"/>
    </location>
</feature>
<proteinExistence type="inferred from homology"/>
<dbReference type="EMBL" id="JBBMEI010000004">
    <property type="protein sequence ID" value="MEQ2357247.1"/>
    <property type="molecule type" value="Genomic_DNA"/>
</dbReference>
<feature type="binding site" evidence="4">
    <location>
        <position position="24"/>
    </location>
    <ligand>
        <name>NAD(+)</name>
        <dbReference type="ChEBI" id="CHEBI:57540"/>
    </ligand>
</feature>
<comment type="similarity">
    <text evidence="4">Belongs to the sirtuin family. Class U subfamily.</text>
</comment>
<keyword evidence="3 4" id="KW-0520">NAD</keyword>
<feature type="binding site" evidence="4">
    <location>
        <position position="231"/>
    </location>
    <ligand>
        <name>NAD(+)</name>
        <dbReference type="ChEBI" id="CHEBI:57540"/>
    </ligand>
</feature>
<feature type="binding site" evidence="4">
    <location>
        <position position="106"/>
    </location>
    <ligand>
        <name>nicotinamide</name>
        <dbReference type="ChEBI" id="CHEBI:17154"/>
    </ligand>
</feature>
<dbReference type="NCBIfam" id="NF001753">
    <property type="entry name" value="PRK00481.1-3"/>
    <property type="match status" value="1"/>
</dbReference>
<comment type="caution">
    <text evidence="4">Lacks conserved residue(s) required for the propagation of feature annotation.</text>
</comment>
<evidence type="ECO:0000256" key="4">
    <source>
        <dbReference type="HAMAP-Rule" id="MF_01968"/>
    </source>
</evidence>
<feature type="binding site" evidence="4">
    <location>
        <position position="103"/>
    </location>
    <ligand>
        <name>NAD(+)</name>
        <dbReference type="ChEBI" id="CHEBI:57540"/>
    </ligand>
</feature>
<feature type="binding site" evidence="4 5">
    <location>
        <position position="129"/>
    </location>
    <ligand>
        <name>Zn(2+)</name>
        <dbReference type="ChEBI" id="CHEBI:29105"/>
    </ligand>
</feature>
<dbReference type="Pfam" id="PF02146">
    <property type="entry name" value="SIR2"/>
    <property type="match status" value="1"/>
</dbReference>
<comment type="function">
    <text evidence="4">NAD-dependent protein deacetylase which modulates the activities of several enzymes which are inactive in their acetylated form.</text>
</comment>
<dbReference type="Proteomes" id="UP001446032">
    <property type="component" value="Unassembled WGS sequence"/>
</dbReference>
<feature type="binding site" evidence="4">
    <location>
        <position position="35"/>
    </location>
    <ligand>
        <name>NAD(+)</name>
        <dbReference type="ChEBI" id="CHEBI:57540"/>
    </ligand>
</feature>
<evidence type="ECO:0000313" key="8">
    <source>
        <dbReference type="Proteomes" id="UP001446032"/>
    </source>
</evidence>
<keyword evidence="2 4" id="KW-0808">Transferase</keyword>
<name>A0ABV1AHA5_9FIRM</name>
<dbReference type="RefSeq" id="WP_349077549.1">
    <property type="nucleotide sequence ID" value="NZ_JBBMEI010000004.1"/>
</dbReference>
<keyword evidence="8" id="KW-1185">Reference proteome</keyword>
<feature type="binding site" evidence="4">
    <location>
        <position position="121"/>
    </location>
    <ligand>
        <name>NAD(+)</name>
        <dbReference type="ChEBI" id="CHEBI:57540"/>
    </ligand>
</feature>
<feature type="binding site" evidence="4">
    <location>
        <position position="105"/>
    </location>
    <ligand>
        <name>NAD(+)</name>
        <dbReference type="ChEBI" id="CHEBI:57540"/>
    </ligand>
</feature>
<feature type="binding site" evidence="4">
    <location>
        <position position="35"/>
    </location>
    <ligand>
        <name>nicotinamide</name>
        <dbReference type="ChEBI" id="CHEBI:17154"/>
    </ligand>
</feature>
<keyword evidence="4 5" id="KW-0479">Metal-binding</keyword>
<dbReference type="InterPro" id="IPR028628">
    <property type="entry name" value="Sirtuin_class_U"/>
</dbReference>
<evidence type="ECO:0000256" key="2">
    <source>
        <dbReference type="ARBA" id="ARBA00022679"/>
    </source>
</evidence>
<evidence type="ECO:0000256" key="1">
    <source>
        <dbReference type="ARBA" id="ARBA00022490"/>
    </source>
</evidence>
<dbReference type="PROSITE" id="PS50305">
    <property type="entry name" value="SIRTUIN"/>
    <property type="match status" value="1"/>
</dbReference>
<protein>
    <recommendedName>
        <fullName evidence="4">NAD-dependent protein deacetylase</fullName>
        <ecNumber evidence="4">2.3.1.286</ecNumber>
    </recommendedName>
    <alternativeName>
        <fullName evidence="4">Regulatory protein SIR2 homolog</fullName>
    </alternativeName>
</protein>
<dbReference type="InterPro" id="IPR003000">
    <property type="entry name" value="Sirtuin"/>
</dbReference>
<feature type="binding site" evidence="4">
    <location>
        <position position="106"/>
    </location>
    <ligand>
        <name>NAD(+)</name>
        <dbReference type="ChEBI" id="CHEBI:57540"/>
    </ligand>
</feature>
<keyword evidence="1 4" id="KW-0963">Cytoplasm</keyword>
<dbReference type="InterPro" id="IPR050134">
    <property type="entry name" value="NAD-dep_sirtuin_deacylases"/>
</dbReference>
<feature type="binding site" evidence="4 5">
    <location>
        <position position="152"/>
    </location>
    <ligand>
        <name>Zn(2+)</name>
        <dbReference type="ChEBI" id="CHEBI:29105"/>
    </ligand>
</feature>
<comment type="caution">
    <text evidence="7">The sequence shown here is derived from an EMBL/GenBank/DDBJ whole genome shotgun (WGS) entry which is preliminary data.</text>
</comment>
<dbReference type="SUPFAM" id="SSF52467">
    <property type="entry name" value="DHS-like NAD/FAD-binding domain"/>
    <property type="match status" value="1"/>
</dbReference>
<evidence type="ECO:0000256" key="3">
    <source>
        <dbReference type="ARBA" id="ARBA00023027"/>
    </source>
</evidence>
<dbReference type="InterPro" id="IPR026591">
    <property type="entry name" value="Sirtuin_cat_small_dom_sf"/>
</dbReference>
<dbReference type="NCBIfam" id="NF001752">
    <property type="entry name" value="PRK00481.1-1"/>
    <property type="match status" value="1"/>
</dbReference>
<comment type="catalytic activity">
    <reaction evidence="4">
        <text>N(6)-acetyl-L-lysyl-[protein] + NAD(+) + H2O = 2''-O-acetyl-ADP-D-ribose + nicotinamide + L-lysyl-[protein]</text>
        <dbReference type="Rhea" id="RHEA:43636"/>
        <dbReference type="Rhea" id="RHEA-COMP:9752"/>
        <dbReference type="Rhea" id="RHEA-COMP:10731"/>
        <dbReference type="ChEBI" id="CHEBI:15377"/>
        <dbReference type="ChEBI" id="CHEBI:17154"/>
        <dbReference type="ChEBI" id="CHEBI:29969"/>
        <dbReference type="ChEBI" id="CHEBI:57540"/>
        <dbReference type="ChEBI" id="CHEBI:61930"/>
        <dbReference type="ChEBI" id="CHEBI:83767"/>
        <dbReference type="EC" id="2.3.1.286"/>
    </reaction>
</comment>
<feature type="binding site" evidence="4">
    <location>
        <position position="190"/>
    </location>
    <ligand>
        <name>NAD(+)</name>
        <dbReference type="ChEBI" id="CHEBI:57540"/>
    </ligand>
</feature>
<dbReference type="Gene3D" id="3.40.50.1220">
    <property type="entry name" value="TPP-binding domain"/>
    <property type="match status" value="1"/>
</dbReference>
<feature type="binding site" evidence="4">
    <location>
        <position position="213"/>
    </location>
    <ligand>
        <name>NAD(+)</name>
        <dbReference type="ChEBI" id="CHEBI:57540"/>
    </ligand>
</feature>
<keyword evidence="7" id="KW-0012">Acyltransferase</keyword>
<evidence type="ECO:0000256" key="5">
    <source>
        <dbReference type="PROSITE-ProRule" id="PRU00236"/>
    </source>
</evidence>
<feature type="binding site" evidence="4 5">
    <location>
        <position position="150"/>
    </location>
    <ligand>
        <name>Zn(2+)</name>
        <dbReference type="ChEBI" id="CHEBI:29105"/>
    </ligand>
</feature>
<dbReference type="EC" id="2.3.1.286" evidence="4"/>
<feature type="binding site" evidence="4">
    <location>
        <position position="36"/>
    </location>
    <ligand>
        <name>NAD(+)</name>
        <dbReference type="ChEBI" id="CHEBI:57540"/>
    </ligand>
</feature>
<dbReference type="PANTHER" id="PTHR11085">
    <property type="entry name" value="NAD-DEPENDENT PROTEIN DEACYLASE SIRTUIN-5, MITOCHONDRIAL-RELATED"/>
    <property type="match status" value="1"/>
</dbReference>
<accession>A0ABV1AHA5</accession>
<dbReference type="HAMAP" id="MF_01968">
    <property type="entry name" value="Sirtuin_ClassU"/>
    <property type="match status" value="1"/>
</dbReference>
<organism evidence="7 8">
    <name type="scientific">Blautia intestinihominis</name>
    <dbReference type="NCBI Taxonomy" id="3133152"/>
    <lineage>
        <taxon>Bacteria</taxon>
        <taxon>Bacillati</taxon>
        <taxon>Bacillota</taxon>
        <taxon>Clostridia</taxon>
        <taxon>Lachnospirales</taxon>
        <taxon>Lachnospiraceae</taxon>
        <taxon>Blautia</taxon>
    </lineage>
</organism>
<dbReference type="PANTHER" id="PTHR11085:SF4">
    <property type="entry name" value="NAD-DEPENDENT PROTEIN DEACYLASE"/>
    <property type="match status" value="1"/>
</dbReference>
<evidence type="ECO:0000259" key="6">
    <source>
        <dbReference type="PROSITE" id="PS50305"/>
    </source>
</evidence>
<feature type="binding site" evidence="4">
    <location>
        <position position="105"/>
    </location>
    <ligand>
        <name>nicotinamide</name>
        <dbReference type="ChEBI" id="CHEBI:17154"/>
    </ligand>
</feature>
<feature type="domain" description="Deacetylase sirtuin-type" evidence="6">
    <location>
        <begin position="1"/>
        <end position="241"/>
    </location>
</feature>
<keyword evidence="4 5" id="KW-0862">Zinc</keyword>
<dbReference type="GO" id="GO:0034979">
    <property type="term" value="F:NAD-dependent protein lysine deacetylase activity"/>
    <property type="evidence" value="ECO:0007669"/>
    <property type="project" value="UniProtKB-EC"/>
</dbReference>
<gene>
    <name evidence="4" type="primary">cobB</name>
    <name evidence="7" type="ORF">WMO75_02635</name>
</gene>
<feature type="binding site" evidence="4 5">
    <location>
        <position position="132"/>
    </location>
    <ligand>
        <name>Zn(2+)</name>
        <dbReference type="ChEBI" id="CHEBI:29105"/>
    </ligand>
</feature>
<dbReference type="InterPro" id="IPR029035">
    <property type="entry name" value="DHS-like_NAD/FAD-binding_dom"/>
</dbReference>
<evidence type="ECO:0000313" key="7">
    <source>
        <dbReference type="EMBL" id="MEQ2357247.1"/>
    </source>
</evidence>
<sequence length="241" mass="27245">MDEKIMKLQELIDQHDNIVFFGGAGVSTESGIPDFRSQDGLYHQKYDYPPETILNHTFFLSHPDEFYKFYRDKMLCDTARPNAAHLKLAELEEAGKLKAVITQNIDNLHQMAGSRRVLELHGSVYRNHCMRCGKFYDFDYVKHSEGVPRCECGGMIKPDVVLYEEGLDNQTIQDSVRAISEAQVLIIGGTSLAVYPAAGLIDYFRGDALVVINKSSTPRDRNADLLIKEPIGQVFSQIKVR</sequence>
<feature type="binding site" evidence="4">
    <location>
        <position position="28"/>
    </location>
    <ligand>
        <name>NAD(+)</name>
        <dbReference type="ChEBI" id="CHEBI:57540"/>
    </ligand>
</feature>